<keyword evidence="1" id="KW-0732">Signal</keyword>
<sequence length="86" mass="9333">MRIKLIAILLTLVISSGCASTSDKVAKDFFDGANSNAKSRQLEEANSVYSKKRDYKNEAIEDSMSGVLTALFRGIFSSGKASDNSY</sequence>
<name>A0A8H9IGH0_9ALTE</name>
<comment type="caution">
    <text evidence="2">The sequence shown here is derived from an EMBL/GenBank/DDBJ whole genome shotgun (WGS) entry which is preliminary data.</text>
</comment>
<dbReference type="PROSITE" id="PS51257">
    <property type="entry name" value="PROKAR_LIPOPROTEIN"/>
    <property type="match status" value="1"/>
</dbReference>
<dbReference type="AlphaFoldDB" id="A0A8H9IGH0"/>
<evidence type="ECO:0000256" key="1">
    <source>
        <dbReference type="SAM" id="SignalP"/>
    </source>
</evidence>
<reference evidence="2" key="2">
    <citation type="submission" date="2020-09" db="EMBL/GenBank/DDBJ databases">
        <authorList>
            <person name="Sun Q."/>
            <person name="Kim S."/>
        </authorList>
    </citation>
    <scope>NUCLEOTIDE SEQUENCE</scope>
    <source>
        <strain evidence="2">KCTC 32337</strain>
    </source>
</reference>
<reference evidence="2" key="1">
    <citation type="journal article" date="2014" name="Int. J. Syst. Evol. Microbiol.">
        <title>Complete genome sequence of Corynebacterium casei LMG S-19264T (=DSM 44701T), isolated from a smear-ripened cheese.</title>
        <authorList>
            <consortium name="US DOE Joint Genome Institute (JGI-PGF)"/>
            <person name="Walter F."/>
            <person name="Albersmeier A."/>
            <person name="Kalinowski J."/>
            <person name="Ruckert C."/>
        </authorList>
    </citation>
    <scope>NUCLEOTIDE SEQUENCE</scope>
    <source>
        <strain evidence="2">KCTC 32337</strain>
    </source>
</reference>
<proteinExistence type="predicted"/>
<feature type="chain" id="PRO_5034621864" description="Lipoprotein" evidence="1">
    <location>
        <begin position="20"/>
        <end position="86"/>
    </location>
</feature>
<dbReference type="EMBL" id="BMZC01000007">
    <property type="protein sequence ID" value="GGZ68020.1"/>
    <property type="molecule type" value="Genomic_DNA"/>
</dbReference>
<accession>A0A8H9IGH0</accession>
<protein>
    <recommendedName>
        <fullName evidence="4">Lipoprotein</fullName>
    </recommendedName>
</protein>
<organism evidence="2 3">
    <name type="scientific">Paraglaciecola chathamensis</name>
    <dbReference type="NCBI Taxonomy" id="368405"/>
    <lineage>
        <taxon>Bacteria</taxon>
        <taxon>Pseudomonadati</taxon>
        <taxon>Pseudomonadota</taxon>
        <taxon>Gammaproteobacteria</taxon>
        <taxon>Alteromonadales</taxon>
        <taxon>Alteromonadaceae</taxon>
        <taxon>Paraglaciecola</taxon>
    </lineage>
</organism>
<evidence type="ECO:0000313" key="2">
    <source>
        <dbReference type="EMBL" id="GGZ68020.1"/>
    </source>
</evidence>
<dbReference type="Proteomes" id="UP000622604">
    <property type="component" value="Unassembled WGS sequence"/>
</dbReference>
<dbReference type="RefSeq" id="WP_191866350.1">
    <property type="nucleotide sequence ID" value="NZ_BMZC01000007.1"/>
</dbReference>
<gene>
    <name evidence="2" type="ORF">GCM10011274_28310</name>
</gene>
<evidence type="ECO:0008006" key="4">
    <source>
        <dbReference type="Google" id="ProtNLM"/>
    </source>
</evidence>
<evidence type="ECO:0000313" key="3">
    <source>
        <dbReference type="Proteomes" id="UP000622604"/>
    </source>
</evidence>
<feature type="signal peptide" evidence="1">
    <location>
        <begin position="1"/>
        <end position="19"/>
    </location>
</feature>